<dbReference type="EMBL" id="JAACJL010000057">
    <property type="protein sequence ID" value="KAF4611608.1"/>
    <property type="molecule type" value="Genomic_DNA"/>
</dbReference>
<evidence type="ECO:0000256" key="1">
    <source>
        <dbReference type="SAM" id="MobiDB-lite"/>
    </source>
</evidence>
<evidence type="ECO:0000313" key="2">
    <source>
        <dbReference type="EMBL" id="KAF4611608.1"/>
    </source>
</evidence>
<name>A0A8H4VJ21_9AGAR</name>
<feature type="compositionally biased region" description="Basic and acidic residues" evidence="1">
    <location>
        <begin position="233"/>
        <end position="243"/>
    </location>
</feature>
<comment type="caution">
    <text evidence="2">The sequence shown here is derived from an EMBL/GenBank/DDBJ whole genome shotgun (WGS) entry which is preliminary data.</text>
</comment>
<gene>
    <name evidence="2" type="ORF">D9613_003726</name>
</gene>
<reference evidence="2 3" key="1">
    <citation type="submission" date="2019-12" db="EMBL/GenBank/DDBJ databases">
        <authorList>
            <person name="Floudas D."/>
            <person name="Bentzer J."/>
            <person name="Ahren D."/>
            <person name="Johansson T."/>
            <person name="Persson P."/>
            <person name="Tunlid A."/>
        </authorList>
    </citation>
    <scope>NUCLEOTIDE SEQUENCE [LARGE SCALE GENOMIC DNA]</scope>
    <source>
        <strain evidence="2 3">CBS 102.39</strain>
    </source>
</reference>
<sequence length="250" mass="27152">MDEHYQTPKPNANHLLILNQQHFLYFIMSQPFSHNTHTLEKDAMPTYRNRQADGLNEHPVGFNQGPTQNFASTTEDDFDLSPQHNRSTGIGGGASASAAGAAPIHQSTHIRHNNNTSDNTPTNTFGGHGGASNTQQRHGFNDAGVMQTSHDLDRDTVGGRTGTGMGAGYDNVPGTRERLNDTSRPNTHGDWQTGVEHRDAVGTVGDGQQANKKPGLADKIVGKTQELAGKAVNDPDMHRRGELRQQGQKY</sequence>
<keyword evidence="3" id="KW-1185">Reference proteome</keyword>
<proteinExistence type="predicted"/>
<accession>A0A8H4VJ21</accession>
<dbReference type="Proteomes" id="UP000521872">
    <property type="component" value="Unassembled WGS sequence"/>
</dbReference>
<protein>
    <submittedName>
        <fullName evidence="2">Uncharacterized protein</fullName>
    </submittedName>
</protein>
<feature type="compositionally biased region" description="Low complexity" evidence="1">
    <location>
        <begin position="113"/>
        <end position="124"/>
    </location>
</feature>
<feature type="compositionally biased region" description="Polar residues" evidence="1">
    <location>
        <begin position="64"/>
        <end position="73"/>
    </location>
</feature>
<dbReference type="AlphaFoldDB" id="A0A8H4VJ21"/>
<feature type="region of interest" description="Disordered" evidence="1">
    <location>
        <begin position="227"/>
        <end position="250"/>
    </location>
</feature>
<organism evidence="2 3">
    <name type="scientific">Agrocybe pediades</name>
    <dbReference type="NCBI Taxonomy" id="84607"/>
    <lineage>
        <taxon>Eukaryota</taxon>
        <taxon>Fungi</taxon>
        <taxon>Dikarya</taxon>
        <taxon>Basidiomycota</taxon>
        <taxon>Agaricomycotina</taxon>
        <taxon>Agaricomycetes</taxon>
        <taxon>Agaricomycetidae</taxon>
        <taxon>Agaricales</taxon>
        <taxon>Agaricineae</taxon>
        <taxon>Strophariaceae</taxon>
        <taxon>Agrocybe</taxon>
    </lineage>
</organism>
<feature type="region of interest" description="Disordered" evidence="1">
    <location>
        <begin position="54"/>
        <end position="193"/>
    </location>
</feature>
<evidence type="ECO:0000313" key="3">
    <source>
        <dbReference type="Proteomes" id="UP000521872"/>
    </source>
</evidence>